<organism evidence="1 2">
    <name type="scientific">Rhizocola hellebori</name>
    <dbReference type="NCBI Taxonomy" id="1392758"/>
    <lineage>
        <taxon>Bacteria</taxon>
        <taxon>Bacillati</taxon>
        <taxon>Actinomycetota</taxon>
        <taxon>Actinomycetes</taxon>
        <taxon>Micromonosporales</taxon>
        <taxon>Micromonosporaceae</taxon>
        <taxon>Rhizocola</taxon>
    </lineage>
</organism>
<dbReference type="Proteomes" id="UP000612899">
    <property type="component" value="Unassembled WGS sequence"/>
</dbReference>
<dbReference type="EMBL" id="BONY01000022">
    <property type="protein sequence ID" value="GIH05920.1"/>
    <property type="molecule type" value="Genomic_DNA"/>
</dbReference>
<keyword evidence="2" id="KW-1185">Reference proteome</keyword>
<accession>A0A8J3VGX1</accession>
<comment type="caution">
    <text evidence="1">The sequence shown here is derived from an EMBL/GenBank/DDBJ whole genome shotgun (WGS) entry which is preliminary data.</text>
</comment>
<dbReference type="AlphaFoldDB" id="A0A8J3VGX1"/>
<protein>
    <submittedName>
        <fullName evidence="1">Uncharacterized protein</fullName>
    </submittedName>
</protein>
<dbReference type="RefSeq" id="WP_203909739.1">
    <property type="nucleotide sequence ID" value="NZ_BONY01000022.1"/>
</dbReference>
<gene>
    <name evidence="1" type="ORF">Rhe02_39870</name>
</gene>
<evidence type="ECO:0000313" key="2">
    <source>
        <dbReference type="Proteomes" id="UP000612899"/>
    </source>
</evidence>
<evidence type="ECO:0000313" key="1">
    <source>
        <dbReference type="EMBL" id="GIH05920.1"/>
    </source>
</evidence>
<name>A0A8J3VGX1_9ACTN</name>
<proteinExistence type="predicted"/>
<reference evidence="1" key="1">
    <citation type="submission" date="2021-01" db="EMBL/GenBank/DDBJ databases">
        <title>Whole genome shotgun sequence of Rhizocola hellebori NBRC 109834.</title>
        <authorList>
            <person name="Komaki H."/>
            <person name="Tamura T."/>
        </authorList>
    </citation>
    <scope>NUCLEOTIDE SEQUENCE</scope>
    <source>
        <strain evidence="1">NBRC 109834</strain>
    </source>
</reference>
<sequence>MTTFASDRVHDTVAHLSYRCPQGWLLGTDPLDSPFSTSITNGTGAIVVSGRWDDLPTDAPSGDELIAGAAWLASEYGEFFLPFDGNRTNVVIENANVAGRPAARAGYGLVFDPDARDPAYIRVLVVALTGDLVSFLLAVGPDAERHVFDGILASTQVLTP</sequence>